<dbReference type="SMART" id="SM00972">
    <property type="entry name" value="SCPU"/>
    <property type="match status" value="1"/>
</dbReference>
<feature type="signal peptide" evidence="1">
    <location>
        <begin position="1"/>
        <end position="22"/>
    </location>
</feature>
<dbReference type="EMBL" id="LUKY01000033">
    <property type="protein sequence ID" value="OIZ94202.1"/>
    <property type="molecule type" value="Genomic_DNA"/>
</dbReference>
<name>A0A1J8NH15_9COXI</name>
<protein>
    <recommendedName>
        <fullName evidence="2">Spore coat protein U/FanG domain-containing protein</fullName>
    </recommendedName>
</protein>
<feature type="domain" description="Spore coat protein U/FanG" evidence="2">
    <location>
        <begin position="26"/>
        <end position="158"/>
    </location>
</feature>
<keyword evidence="4" id="KW-1185">Reference proteome</keyword>
<dbReference type="RefSeq" id="WP_071662696.1">
    <property type="nucleotide sequence ID" value="NZ_LUKY01000033.1"/>
</dbReference>
<organism evidence="3 4">
    <name type="scientific">Candidatus Rickettsiella isopodorum</name>
    <dbReference type="NCBI Taxonomy" id="1225476"/>
    <lineage>
        <taxon>Bacteria</taxon>
        <taxon>Pseudomonadati</taxon>
        <taxon>Pseudomonadota</taxon>
        <taxon>Gammaproteobacteria</taxon>
        <taxon>Legionellales</taxon>
        <taxon>Coxiellaceae</taxon>
        <taxon>Rickettsiella</taxon>
    </lineage>
</organism>
<dbReference type="Proteomes" id="UP000183924">
    <property type="component" value="Unassembled WGS sequence"/>
</dbReference>
<evidence type="ECO:0000313" key="4">
    <source>
        <dbReference type="Proteomes" id="UP000183924"/>
    </source>
</evidence>
<evidence type="ECO:0000259" key="2">
    <source>
        <dbReference type="Pfam" id="PF05229"/>
    </source>
</evidence>
<dbReference type="OrthoDB" id="8588792at2"/>
<accession>A0A1J8NH15</accession>
<evidence type="ECO:0000313" key="3">
    <source>
        <dbReference type="EMBL" id="OIZ94202.1"/>
    </source>
</evidence>
<keyword evidence="1" id="KW-0732">Signal</keyword>
<dbReference type="AlphaFoldDB" id="A0A1J8NH15"/>
<feature type="chain" id="PRO_5009649143" description="Spore coat protein U/FanG domain-containing protein" evidence="1">
    <location>
        <begin position="23"/>
        <end position="162"/>
    </location>
</feature>
<dbReference type="InterPro" id="IPR053167">
    <property type="entry name" value="Spore_coat_component"/>
</dbReference>
<evidence type="ECO:0000256" key="1">
    <source>
        <dbReference type="SAM" id="SignalP"/>
    </source>
</evidence>
<gene>
    <name evidence="3" type="ORF">A1D18_04925</name>
</gene>
<dbReference type="PANTHER" id="PTHR37089:SF4">
    <property type="entry name" value="EXPORTED PROTEIN"/>
    <property type="match status" value="1"/>
</dbReference>
<dbReference type="InterPro" id="IPR007893">
    <property type="entry name" value="Spore_coat_U/FanG"/>
</dbReference>
<comment type="caution">
    <text evidence="3">The sequence shown here is derived from an EMBL/GenBank/DDBJ whole genome shotgun (WGS) entry which is preliminary data.</text>
</comment>
<dbReference type="Pfam" id="PF05229">
    <property type="entry name" value="SCPU"/>
    <property type="match status" value="1"/>
</dbReference>
<sequence length="162" mass="17516">MRLLSHACVALFFLFSISPAFCDDATSMLVSVSVVSGCTIRATPLIFGLYNPDSSIPTDSTARLYVLCTLNTPYYVTLDQGAGYSATTRLRSMSGPDHSEIKYLLTQNLTHTINWGNVVGIDAQFGVGKGLQQTLVVYGQIPPKQNVGIGSYRDVVNVGIIF</sequence>
<dbReference type="STRING" id="1225476.A1D18_04925"/>
<proteinExistence type="predicted"/>
<reference evidence="3 4" key="1">
    <citation type="submission" date="2016-03" db="EMBL/GenBank/DDBJ databases">
        <title>Comparative genomics of Rickettsiella.</title>
        <authorList>
            <person name="Chandler C."/>
            <person name="Wang Y."/>
        </authorList>
    </citation>
    <scope>NUCLEOTIDE SEQUENCE [LARGE SCALE GENOMIC DNA]</scope>
    <source>
        <strain evidence="3 4">RCFS May 2013</strain>
    </source>
</reference>
<dbReference type="PANTHER" id="PTHR37089">
    <property type="entry name" value="PROTEIN U-RELATED"/>
    <property type="match status" value="1"/>
</dbReference>